<gene>
    <name evidence="2" type="ORF">HGQ98_30330</name>
</gene>
<comment type="caution">
    <text evidence="2">The sequence shown here is derived from an EMBL/GenBank/DDBJ whole genome shotgun (WGS) entry which is preliminary data.</text>
</comment>
<dbReference type="Proteomes" id="UP000542405">
    <property type="component" value="Unassembled WGS sequence"/>
</dbReference>
<feature type="non-terminal residue" evidence="2">
    <location>
        <position position="1"/>
    </location>
</feature>
<organism evidence="2 3">
    <name type="scientific">Achromobacter ruhlandii</name>
    <dbReference type="NCBI Taxonomy" id="72557"/>
    <lineage>
        <taxon>Bacteria</taxon>
        <taxon>Pseudomonadati</taxon>
        <taxon>Pseudomonadota</taxon>
        <taxon>Betaproteobacteria</taxon>
        <taxon>Burkholderiales</taxon>
        <taxon>Alcaligenaceae</taxon>
        <taxon>Achromobacter</taxon>
    </lineage>
</organism>
<reference evidence="2 3" key="1">
    <citation type="submission" date="2020-04" db="EMBL/GenBank/DDBJ databases">
        <title>Achromobacter ruhlandii genome sequencing and assembly.</title>
        <authorList>
            <person name="Martins R.C.R."/>
            <person name="Perdigao-Neto L.V."/>
            <person name="Levin A.S.S."/>
            <person name="Costa S.F."/>
        </authorList>
    </citation>
    <scope>NUCLEOTIDE SEQUENCE [LARGE SCALE GENOMIC DNA]</scope>
    <source>
        <strain evidence="2 3">9035ralo</strain>
    </source>
</reference>
<evidence type="ECO:0000313" key="2">
    <source>
        <dbReference type="EMBL" id="NMU93633.1"/>
    </source>
</evidence>
<keyword evidence="2" id="KW-0687">Ribonucleoprotein</keyword>
<dbReference type="RefSeq" id="WP_211485914.1">
    <property type="nucleotide sequence ID" value="NZ_JABBZE010000753.1"/>
</dbReference>
<sequence length="84" mass="7694">GRGRVGLDAGVVARGGGGEGAAVGWRRGRHGAVCVAGVGGGGGGGGGGVGGGGGRGWCGRGAGARARRGGRVGRIVPVGPRRAP</sequence>
<dbReference type="EMBL" id="JABBZE010000753">
    <property type="protein sequence ID" value="NMU93633.1"/>
    <property type="molecule type" value="Genomic_DNA"/>
</dbReference>
<evidence type="ECO:0000256" key="1">
    <source>
        <dbReference type="SAM" id="MobiDB-lite"/>
    </source>
</evidence>
<protein>
    <submittedName>
        <fullName evidence="2">30S ribosomal protein S3</fullName>
    </submittedName>
</protein>
<feature type="region of interest" description="Disordered" evidence="1">
    <location>
        <begin position="60"/>
        <end position="84"/>
    </location>
</feature>
<name>A0A848NT23_9BURK</name>
<dbReference type="AlphaFoldDB" id="A0A848NT23"/>
<proteinExistence type="predicted"/>
<keyword evidence="2" id="KW-0689">Ribosomal protein</keyword>
<dbReference type="GO" id="GO:0005840">
    <property type="term" value="C:ribosome"/>
    <property type="evidence" value="ECO:0007669"/>
    <property type="project" value="UniProtKB-KW"/>
</dbReference>
<feature type="compositionally biased region" description="Low complexity" evidence="1">
    <location>
        <begin position="73"/>
        <end position="84"/>
    </location>
</feature>
<accession>A0A848NT23</accession>
<evidence type="ECO:0000313" key="3">
    <source>
        <dbReference type="Proteomes" id="UP000542405"/>
    </source>
</evidence>